<dbReference type="PANTHER" id="PTHR31527">
    <property type="entry name" value="RE64534P"/>
    <property type="match status" value="1"/>
</dbReference>
<dbReference type="PANTHER" id="PTHR31527:SF0">
    <property type="entry name" value="RE64534P"/>
    <property type="match status" value="1"/>
</dbReference>
<evidence type="ECO:0000259" key="1">
    <source>
        <dbReference type="Pfam" id="PF09347"/>
    </source>
</evidence>
<sequence>MTSPSLVTIPARGGKAAFLEAGQRIRVINTHGQQVVDTWAFNRADLEEFMSMEHSRTFLSRIMARVGDSMATNRRRPILTLVEDTTVEGDTAGIHDTLLA</sequence>
<accession>A0A382FNT1</accession>
<gene>
    <name evidence="2" type="ORF">METZ01_LOCUS217640</name>
</gene>
<protein>
    <recommendedName>
        <fullName evidence="1">DUF1989 domain-containing protein</fullName>
    </recommendedName>
</protein>
<dbReference type="EMBL" id="UINC01051070">
    <property type="protein sequence ID" value="SVB64786.1"/>
    <property type="molecule type" value="Genomic_DNA"/>
</dbReference>
<dbReference type="AlphaFoldDB" id="A0A382FNT1"/>
<proteinExistence type="predicted"/>
<evidence type="ECO:0000313" key="2">
    <source>
        <dbReference type="EMBL" id="SVB64786.1"/>
    </source>
</evidence>
<organism evidence="2">
    <name type="scientific">marine metagenome</name>
    <dbReference type="NCBI Taxonomy" id="408172"/>
    <lineage>
        <taxon>unclassified sequences</taxon>
        <taxon>metagenomes</taxon>
        <taxon>ecological metagenomes</taxon>
    </lineage>
</organism>
<reference evidence="2" key="1">
    <citation type="submission" date="2018-05" db="EMBL/GenBank/DDBJ databases">
        <authorList>
            <person name="Lanie J.A."/>
            <person name="Ng W.-L."/>
            <person name="Kazmierczak K.M."/>
            <person name="Andrzejewski T.M."/>
            <person name="Davidsen T.M."/>
            <person name="Wayne K.J."/>
            <person name="Tettelin H."/>
            <person name="Glass J.I."/>
            <person name="Rusch D."/>
            <person name="Podicherti R."/>
            <person name="Tsui H.-C.T."/>
            <person name="Winkler M.E."/>
        </authorList>
    </citation>
    <scope>NUCLEOTIDE SEQUENCE</scope>
</reference>
<feature type="domain" description="DUF1989" evidence="1">
    <location>
        <begin position="8"/>
        <end position="99"/>
    </location>
</feature>
<name>A0A382FNT1_9ZZZZ</name>
<dbReference type="InterPro" id="IPR018959">
    <property type="entry name" value="DUF1989"/>
</dbReference>
<dbReference type="Pfam" id="PF09347">
    <property type="entry name" value="DUF1989"/>
    <property type="match status" value="1"/>
</dbReference>
<feature type="non-terminal residue" evidence="2">
    <location>
        <position position="100"/>
    </location>
</feature>